<gene>
    <name evidence="1" type="ORF">HOLleu_40734</name>
</gene>
<dbReference type="OrthoDB" id="10056584at2759"/>
<accession>A0A9Q0YLE0</accession>
<name>A0A9Q0YLE0_HOLLE</name>
<dbReference type="AlphaFoldDB" id="A0A9Q0YLE0"/>
<organism evidence="1 2">
    <name type="scientific">Holothuria leucospilota</name>
    <name type="common">Black long sea cucumber</name>
    <name type="synonym">Mertensiothuria leucospilota</name>
    <dbReference type="NCBI Taxonomy" id="206669"/>
    <lineage>
        <taxon>Eukaryota</taxon>
        <taxon>Metazoa</taxon>
        <taxon>Echinodermata</taxon>
        <taxon>Eleutherozoa</taxon>
        <taxon>Echinozoa</taxon>
        <taxon>Holothuroidea</taxon>
        <taxon>Aspidochirotacea</taxon>
        <taxon>Aspidochirotida</taxon>
        <taxon>Holothuriidae</taxon>
        <taxon>Holothuria</taxon>
    </lineage>
</organism>
<proteinExistence type="predicted"/>
<evidence type="ECO:0000313" key="1">
    <source>
        <dbReference type="EMBL" id="KAJ8020986.1"/>
    </source>
</evidence>
<protein>
    <submittedName>
        <fullName evidence="1">Uncharacterized protein</fullName>
    </submittedName>
</protein>
<dbReference type="Proteomes" id="UP001152320">
    <property type="component" value="Chromosome 22"/>
</dbReference>
<evidence type="ECO:0000313" key="2">
    <source>
        <dbReference type="Proteomes" id="UP001152320"/>
    </source>
</evidence>
<sequence>MMKTFIHSLLAEALTDEESENVPVCFYVKHGILIRKWRPLDATVDEEWKVHHQIVVLKVYENEILGVAHEIPFAGHLALNIRPANVY</sequence>
<keyword evidence="2" id="KW-1185">Reference proteome</keyword>
<comment type="caution">
    <text evidence="1">The sequence shown here is derived from an EMBL/GenBank/DDBJ whole genome shotgun (WGS) entry which is preliminary data.</text>
</comment>
<reference evidence="1" key="1">
    <citation type="submission" date="2021-10" db="EMBL/GenBank/DDBJ databases">
        <title>Tropical sea cucumber genome reveals ecological adaptation and Cuvierian tubules defense mechanism.</title>
        <authorList>
            <person name="Chen T."/>
        </authorList>
    </citation>
    <scope>NUCLEOTIDE SEQUENCE</scope>
    <source>
        <strain evidence="1">Nanhai2018</strain>
        <tissue evidence="1">Muscle</tissue>
    </source>
</reference>
<dbReference type="EMBL" id="JAIZAY010000022">
    <property type="protein sequence ID" value="KAJ8020986.1"/>
    <property type="molecule type" value="Genomic_DNA"/>
</dbReference>